<keyword evidence="4" id="KW-0862">Zinc</keyword>
<dbReference type="GO" id="GO:0008270">
    <property type="term" value="F:zinc ion binding"/>
    <property type="evidence" value="ECO:0007669"/>
    <property type="project" value="UniProtKB-KW"/>
</dbReference>
<dbReference type="SUPFAM" id="SSF57889">
    <property type="entry name" value="Cysteine-rich domain"/>
    <property type="match status" value="1"/>
</dbReference>
<keyword evidence="2" id="KW-0677">Repeat</keyword>
<evidence type="ECO:0000256" key="3">
    <source>
        <dbReference type="ARBA" id="ARBA00022771"/>
    </source>
</evidence>
<evidence type="ECO:0000256" key="4">
    <source>
        <dbReference type="ARBA" id="ARBA00022833"/>
    </source>
</evidence>
<dbReference type="Proteomes" id="UP000037069">
    <property type="component" value="Unassembled WGS sequence"/>
</dbReference>
<evidence type="ECO:0000313" key="9">
    <source>
        <dbReference type="Proteomes" id="UP000037069"/>
    </source>
</evidence>
<keyword evidence="9" id="KW-1185">Reference proteome</keyword>
<dbReference type="InterPro" id="IPR025258">
    <property type="entry name" value="RH_dom"/>
</dbReference>
<name>A0A0L0BL39_LUCCU</name>
<reference evidence="8 9" key="1">
    <citation type="journal article" date="2015" name="Nat. Commun.">
        <title>Lucilia cuprina genome unlocks parasitic fly biology to underpin future interventions.</title>
        <authorList>
            <person name="Anstead C.A."/>
            <person name="Korhonen P.K."/>
            <person name="Young N.D."/>
            <person name="Hall R.S."/>
            <person name="Jex A.R."/>
            <person name="Murali S.C."/>
            <person name="Hughes D.S."/>
            <person name="Lee S.F."/>
            <person name="Perry T."/>
            <person name="Stroehlein A.J."/>
            <person name="Ansell B.R."/>
            <person name="Breugelmans B."/>
            <person name="Hofmann A."/>
            <person name="Qu J."/>
            <person name="Dugan S."/>
            <person name="Lee S.L."/>
            <person name="Chao H."/>
            <person name="Dinh H."/>
            <person name="Han Y."/>
            <person name="Doddapaneni H.V."/>
            <person name="Worley K.C."/>
            <person name="Muzny D.M."/>
            <person name="Ioannidis P."/>
            <person name="Waterhouse R.M."/>
            <person name="Zdobnov E.M."/>
            <person name="James P.J."/>
            <person name="Bagnall N.H."/>
            <person name="Kotze A.C."/>
            <person name="Gibbs R.A."/>
            <person name="Richards S."/>
            <person name="Batterham P."/>
            <person name="Gasser R.B."/>
        </authorList>
    </citation>
    <scope>NUCLEOTIDE SEQUENCE [LARGE SCALE GENOMIC DNA]</scope>
    <source>
        <strain evidence="8 9">LS</strain>
        <tissue evidence="8">Full body</tissue>
    </source>
</reference>
<sequence length="507" mass="58012">MNSLRDSLASIPGAVTNFISDTASVASSYIPINVGFQGQNDTTSTDSTTESLNSFNEMDSSSTGAVLISEKSLPIPASLVKEQWRLIFTSDASEQDLMEAINHCKDLVLISEENSEERRWLVRHLVDLRYSLEELLEAKNDKVEVGPSVKTVVGHHFAARQKGVGKGLPLPTARNYCDHCTGIIWSVVQASYQCSDCRYMVHQKCIDSVVRVCAHVIASERQYPILDICPEIGLAAQRYKCTECRTLLNFTPHYTTQCFGKRTKHENSWIEPRLCDYTGLYYCPSCHWNDSCIIPARVVHNWDFVPRKVSRSALQEIQLFLDKPLIRLEDANPKLFVFLEKLASLKKLRQNLVYMRKYLSECRQAVEEKLLETQIGLRRHLIQSNEFYSINDLEQAENGTLGENLHKVYKCFDKHIRNCSMCTAKAYICEICSNNEVIFPFDDGCIICDKCNSIYHRVCMTRKNMICPKCVRVQERRLQRELTMEKHRNSNDPDMVLSDDNDGDEDN</sequence>
<evidence type="ECO:0000256" key="2">
    <source>
        <dbReference type="ARBA" id="ARBA00022737"/>
    </source>
</evidence>
<dbReference type="Pfam" id="PF00130">
    <property type="entry name" value="C1_1"/>
    <property type="match status" value="1"/>
</dbReference>
<dbReference type="InterPro" id="IPR051366">
    <property type="entry name" value="DEF8"/>
</dbReference>
<evidence type="ECO:0000256" key="1">
    <source>
        <dbReference type="ARBA" id="ARBA00022723"/>
    </source>
</evidence>
<dbReference type="InterPro" id="IPR047983">
    <property type="entry name" value="DEF8_C1"/>
</dbReference>
<proteinExistence type="inferred from homology"/>
<dbReference type="EMBL" id="JRES01001708">
    <property type="protein sequence ID" value="KNC20663.1"/>
    <property type="molecule type" value="Genomic_DNA"/>
</dbReference>
<dbReference type="PROSITE" id="PS50081">
    <property type="entry name" value="ZF_DAG_PE_2"/>
    <property type="match status" value="1"/>
</dbReference>
<gene>
    <name evidence="8" type="ORF">FF38_04799</name>
</gene>
<dbReference type="PANTHER" id="PTHR12326">
    <property type="entry name" value="PLECKSTRIN HOMOLOGY DOMAIN CONTAINING PROTEIN"/>
    <property type="match status" value="1"/>
</dbReference>
<comment type="caution">
    <text evidence="8">The sequence shown here is derived from an EMBL/GenBank/DDBJ whole genome shotgun (WGS) entry which is preliminary data.</text>
</comment>
<dbReference type="InterPro" id="IPR002219">
    <property type="entry name" value="PKC_DAG/PE"/>
</dbReference>
<dbReference type="CDD" id="cd20819">
    <property type="entry name" value="C1_DEF8"/>
    <property type="match status" value="1"/>
</dbReference>
<evidence type="ECO:0000256" key="5">
    <source>
        <dbReference type="ARBA" id="ARBA00029450"/>
    </source>
</evidence>
<dbReference type="SMART" id="SM00109">
    <property type="entry name" value="C1"/>
    <property type="match status" value="1"/>
</dbReference>
<dbReference type="SMART" id="SM01175">
    <property type="entry name" value="DUF4206"/>
    <property type="match status" value="1"/>
</dbReference>
<comment type="similarity">
    <text evidence="5">Belongs to the DEF8 family.</text>
</comment>
<dbReference type="AlphaFoldDB" id="A0A0L0BL39"/>
<dbReference type="Pfam" id="PF13901">
    <property type="entry name" value="RH_dom"/>
    <property type="match status" value="1"/>
</dbReference>
<dbReference type="OMA" id="NMICPKC"/>
<keyword evidence="3" id="KW-0863">Zinc-finger</keyword>
<dbReference type="STRING" id="7375.A0A0L0BL39"/>
<dbReference type="InterPro" id="IPR001965">
    <property type="entry name" value="Znf_PHD"/>
</dbReference>
<feature type="domain" description="Phorbol-ester/DAG-type" evidence="7">
    <location>
        <begin position="154"/>
        <end position="213"/>
    </location>
</feature>
<keyword evidence="1" id="KW-0479">Metal-binding</keyword>
<dbReference type="SMART" id="SM00249">
    <property type="entry name" value="PHD"/>
    <property type="match status" value="2"/>
</dbReference>
<dbReference type="PANTHER" id="PTHR12326:SF3">
    <property type="entry name" value="DIFFERENTIALLY EXPRESSED IN FDCP 8 HOMOLOG"/>
    <property type="match status" value="1"/>
</dbReference>
<evidence type="ECO:0000256" key="6">
    <source>
        <dbReference type="SAM" id="MobiDB-lite"/>
    </source>
</evidence>
<dbReference type="OrthoDB" id="1918044at2759"/>
<feature type="region of interest" description="Disordered" evidence="6">
    <location>
        <begin position="483"/>
        <end position="507"/>
    </location>
</feature>
<protein>
    <recommendedName>
        <fullName evidence="7">Phorbol-ester/DAG-type domain-containing protein</fullName>
    </recommendedName>
</protein>
<accession>A0A0L0BL39</accession>
<evidence type="ECO:0000259" key="7">
    <source>
        <dbReference type="PROSITE" id="PS50081"/>
    </source>
</evidence>
<dbReference type="InterPro" id="IPR046349">
    <property type="entry name" value="C1-like_sf"/>
</dbReference>
<organism evidence="8 9">
    <name type="scientific">Lucilia cuprina</name>
    <name type="common">Green bottle fly</name>
    <name type="synonym">Australian sheep blowfly</name>
    <dbReference type="NCBI Taxonomy" id="7375"/>
    <lineage>
        <taxon>Eukaryota</taxon>
        <taxon>Metazoa</taxon>
        <taxon>Ecdysozoa</taxon>
        <taxon>Arthropoda</taxon>
        <taxon>Hexapoda</taxon>
        <taxon>Insecta</taxon>
        <taxon>Pterygota</taxon>
        <taxon>Neoptera</taxon>
        <taxon>Endopterygota</taxon>
        <taxon>Diptera</taxon>
        <taxon>Brachycera</taxon>
        <taxon>Muscomorpha</taxon>
        <taxon>Oestroidea</taxon>
        <taxon>Calliphoridae</taxon>
        <taxon>Luciliinae</taxon>
        <taxon>Lucilia</taxon>
    </lineage>
</organism>
<dbReference type="Gene3D" id="3.30.60.20">
    <property type="match status" value="1"/>
</dbReference>
<evidence type="ECO:0000313" key="8">
    <source>
        <dbReference type="EMBL" id="KNC20663.1"/>
    </source>
</evidence>
<feature type="compositionally biased region" description="Acidic residues" evidence="6">
    <location>
        <begin position="497"/>
        <end position="507"/>
    </location>
</feature>